<evidence type="ECO:0000259" key="8">
    <source>
        <dbReference type="Pfam" id="PF07928"/>
    </source>
</evidence>
<dbReference type="InterPro" id="IPR039745">
    <property type="entry name" value="Vps54"/>
</dbReference>
<dbReference type="Gene3D" id="6.10.250.860">
    <property type="match status" value="1"/>
</dbReference>
<dbReference type="AlphaFoldDB" id="A0A5N5JRK7"/>
<reference evidence="10" key="1">
    <citation type="journal article" date="2019" name="Gigascience">
        <title>De novo genome assembly of the endangered Acer yangbiense, a plant species with extremely small populations endemic to Yunnan Province, China.</title>
        <authorList>
            <person name="Yang J."/>
            <person name="Wariss H.M."/>
            <person name="Tao L."/>
            <person name="Zhang R."/>
            <person name="Yun Q."/>
            <person name="Hollingsworth P."/>
            <person name="Dao Z."/>
            <person name="Luo G."/>
            <person name="Guo H."/>
            <person name="Ma Y."/>
            <person name="Sun W."/>
        </authorList>
    </citation>
    <scope>NUCLEOTIDE SEQUENCE [LARGE SCALE GENOMIC DNA]</scope>
    <source>
        <strain evidence="10">cv. br00</strain>
    </source>
</reference>
<feature type="compositionally biased region" description="Polar residues" evidence="7">
    <location>
        <begin position="168"/>
        <end position="200"/>
    </location>
</feature>
<evidence type="ECO:0000256" key="1">
    <source>
        <dbReference type="ARBA" id="ARBA00004601"/>
    </source>
</evidence>
<evidence type="ECO:0000256" key="4">
    <source>
        <dbReference type="ARBA" id="ARBA00022927"/>
    </source>
</evidence>
<comment type="caution">
    <text evidence="9">The sequence shown here is derived from an EMBL/GenBank/DDBJ whole genome shotgun (WGS) entry which is preliminary data.</text>
</comment>
<dbReference type="GO" id="GO:0006896">
    <property type="term" value="P:Golgi to vacuole transport"/>
    <property type="evidence" value="ECO:0007669"/>
    <property type="project" value="TreeGrafter"/>
</dbReference>
<evidence type="ECO:0000256" key="6">
    <source>
        <dbReference type="ARBA" id="ARBA00023054"/>
    </source>
</evidence>
<dbReference type="EMBL" id="VDCV01000016">
    <property type="protein sequence ID" value="KAB5521802.1"/>
    <property type="molecule type" value="Genomic_DNA"/>
</dbReference>
<keyword evidence="3" id="KW-0813">Transport</keyword>
<comment type="subcellular location">
    <subcellularLocation>
        <location evidence="1">Golgi apparatus</location>
        <location evidence="1">trans-Golgi network</location>
    </subcellularLocation>
</comment>
<dbReference type="InterPro" id="IPR012501">
    <property type="entry name" value="Vps54_C"/>
</dbReference>
<dbReference type="GO" id="GO:0042147">
    <property type="term" value="P:retrograde transport, endosome to Golgi"/>
    <property type="evidence" value="ECO:0007669"/>
    <property type="project" value="InterPro"/>
</dbReference>
<sequence length="471" mass="52825">MDCIPSSLSGRQTNNSNSIQNLSSVLNNPHSFKSSSDPSGWLGWWSVAPPDFTPIITKHPPPDISQSNFLPYLSSISDTYSRFEDIMTKIKAVLDQETWLEVDVPDEFQAIVASLFYYEPLISEALNDTRGEMTTSYGEVGTSNDGSLVTDTETQNAEQKLVRMNTKEVSLQNSVQKKSTPSTEPTESNKVMTTTSSAQHNNHKVKERGKSTTQTLSCGGVGYHMMLSEYIDMNNLLPTLSSEVVHRVVEILKFFNTRTCQRILGAGAMQVSGLKSITSKHLALASQVISFVYAIIPGRRVLFLKVPEARKALLLSEIDRVAQDFKVHQEEILTKLVQIMRERVLYHLRKLPPVVESWNIPVDTDSQPSLIAKEILKEVNYLQRILSRTLHEADIQAIFRQVVIDLHKETSEAFSKFEISSPQAKGRLHRDITLILECNRSLPSGSSSKFDTLNRGQLDDFFLQRFGSEAG</sequence>
<accession>A0A5N5JRK7</accession>
<dbReference type="GO" id="GO:0005829">
    <property type="term" value="C:cytosol"/>
    <property type="evidence" value="ECO:0007669"/>
    <property type="project" value="GOC"/>
</dbReference>
<keyword evidence="10" id="KW-1185">Reference proteome</keyword>
<dbReference type="Pfam" id="PF07928">
    <property type="entry name" value="Vps54"/>
    <property type="match status" value="1"/>
</dbReference>
<evidence type="ECO:0000256" key="5">
    <source>
        <dbReference type="ARBA" id="ARBA00023034"/>
    </source>
</evidence>
<feature type="domain" description="Vacuolar protein sorting-associated protein 54 C-terminal" evidence="8">
    <location>
        <begin position="226"/>
        <end position="343"/>
    </location>
</feature>
<name>A0A5N5JRK7_9ROSI</name>
<dbReference type="Proteomes" id="UP000326939">
    <property type="component" value="Chromosome 16"/>
</dbReference>
<keyword evidence="6" id="KW-0175">Coiled coil</keyword>
<keyword evidence="4" id="KW-0653">Protein transport</keyword>
<protein>
    <recommendedName>
        <fullName evidence="8">Vacuolar protein sorting-associated protein 54 C-terminal domain-containing protein</fullName>
    </recommendedName>
</protein>
<keyword evidence="5" id="KW-0333">Golgi apparatus</keyword>
<dbReference type="GO" id="GO:0000938">
    <property type="term" value="C:GARP complex"/>
    <property type="evidence" value="ECO:0007669"/>
    <property type="project" value="InterPro"/>
</dbReference>
<dbReference type="PANTHER" id="PTHR12965">
    <property type="entry name" value="VACUOLAR PROTEIN SORTING 54"/>
    <property type="match status" value="1"/>
</dbReference>
<organism evidence="9 10">
    <name type="scientific">Salix brachista</name>
    <dbReference type="NCBI Taxonomy" id="2182728"/>
    <lineage>
        <taxon>Eukaryota</taxon>
        <taxon>Viridiplantae</taxon>
        <taxon>Streptophyta</taxon>
        <taxon>Embryophyta</taxon>
        <taxon>Tracheophyta</taxon>
        <taxon>Spermatophyta</taxon>
        <taxon>Magnoliopsida</taxon>
        <taxon>eudicotyledons</taxon>
        <taxon>Gunneridae</taxon>
        <taxon>Pentapetalae</taxon>
        <taxon>rosids</taxon>
        <taxon>fabids</taxon>
        <taxon>Malpighiales</taxon>
        <taxon>Salicaceae</taxon>
        <taxon>Saliceae</taxon>
        <taxon>Salix</taxon>
    </lineage>
</organism>
<dbReference type="GO" id="GO:0019905">
    <property type="term" value="F:syntaxin binding"/>
    <property type="evidence" value="ECO:0007669"/>
    <property type="project" value="TreeGrafter"/>
</dbReference>
<evidence type="ECO:0000313" key="10">
    <source>
        <dbReference type="Proteomes" id="UP000326939"/>
    </source>
</evidence>
<proteinExistence type="inferred from homology"/>
<evidence type="ECO:0000256" key="2">
    <source>
        <dbReference type="ARBA" id="ARBA00009150"/>
    </source>
</evidence>
<gene>
    <name evidence="9" type="ORF">DKX38_026121</name>
</gene>
<evidence type="ECO:0000256" key="3">
    <source>
        <dbReference type="ARBA" id="ARBA00022448"/>
    </source>
</evidence>
<feature type="region of interest" description="Disordered" evidence="7">
    <location>
        <begin position="168"/>
        <end position="211"/>
    </location>
</feature>
<dbReference type="PANTHER" id="PTHR12965:SF0">
    <property type="entry name" value="VACUOLAR PROTEIN SORTING-ASSOCIATED PROTEIN 54"/>
    <property type="match status" value="1"/>
</dbReference>
<comment type="similarity">
    <text evidence="2">Belongs to the VPS54 family.</text>
</comment>
<dbReference type="GO" id="GO:0015031">
    <property type="term" value="P:protein transport"/>
    <property type="evidence" value="ECO:0007669"/>
    <property type="project" value="UniProtKB-KW"/>
</dbReference>
<evidence type="ECO:0000256" key="7">
    <source>
        <dbReference type="SAM" id="MobiDB-lite"/>
    </source>
</evidence>
<evidence type="ECO:0000313" key="9">
    <source>
        <dbReference type="EMBL" id="KAB5521802.1"/>
    </source>
</evidence>